<dbReference type="RefSeq" id="WP_243861002.1">
    <property type="nucleotide sequence ID" value="NZ_BJLP01000017.1"/>
</dbReference>
<evidence type="ECO:0000256" key="1">
    <source>
        <dbReference type="SAM" id="MobiDB-lite"/>
    </source>
</evidence>
<keyword evidence="3" id="KW-1185">Reference proteome</keyword>
<dbReference type="Proteomes" id="UP000315842">
    <property type="component" value="Unassembled WGS sequence"/>
</dbReference>
<sequence>MPLSTDRMSIDAPAGVTIHRLGRGGAPHGALLDPAASGPRQVRGEPTSDLPHPRLAARS</sequence>
<evidence type="ECO:0000313" key="3">
    <source>
        <dbReference type="Proteomes" id="UP000315842"/>
    </source>
</evidence>
<dbReference type="AlphaFoldDB" id="A0A4Y3KCV4"/>
<accession>A0A4Y3KCV4</accession>
<feature type="region of interest" description="Disordered" evidence="1">
    <location>
        <begin position="1"/>
        <end position="59"/>
    </location>
</feature>
<proteinExistence type="predicted"/>
<protein>
    <submittedName>
        <fullName evidence="2">Uncharacterized protein</fullName>
    </submittedName>
</protein>
<dbReference type="EMBL" id="BJLP01000017">
    <property type="protein sequence ID" value="GEA80828.1"/>
    <property type="molecule type" value="Genomic_DNA"/>
</dbReference>
<name>A0A4Y3KCV4_CELUD</name>
<comment type="caution">
    <text evidence="2">The sequence shown here is derived from an EMBL/GenBank/DDBJ whole genome shotgun (WGS) entry which is preliminary data.</text>
</comment>
<reference evidence="2 3" key="1">
    <citation type="submission" date="2019-06" db="EMBL/GenBank/DDBJ databases">
        <title>Whole genome shotgun sequence of Cellulomonas uda NBRC 3747.</title>
        <authorList>
            <person name="Hosoyama A."/>
            <person name="Uohara A."/>
            <person name="Ohji S."/>
            <person name="Ichikawa N."/>
        </authorList>
    </citation>
    <scope>NUCLEOTIDE SEQUENCE [LARGE SCALE GENOMIC DNA]</scope>
    <source>
        <strain evidence="2 3">NBRC 3747</strain>
    </source>
</reference>
<evidence type="ECO:0000313" key="2">
    <source>
        <dbReference type="EMBL" id="GEA80828.1"/>
    </source>
</evidence>
<gene>
    <name evidence="2" type="ORF">CUD01_12720</name>
</gene>
<organism evidence="2 3">
    <name type="scientific">Cellulomonas uda</name>
    <dbReference type="NCBI Taxonomy" id="1714"/>
    <lineage>
        <taxon>Bacteria</taxon>
        <taxon>Bacillati</taxon>
        <taxon>Actinomycetota</taxon>
        <taxon>Actinomycetes</taxon>
        <taxon>Micrococcales</taxon>
        <taxon>Cellulomonadaceae</taxon>
        <taxon>Cellulomonas</taxon>
    </lineage>
</organism>